<gene>
    <name evidence="2" type="ORF">FJTKL_05492</name>
</gene>
<reference evidence="2 3" key="1">
    <citation type="submission" date="2024-03" db="EMBL/GenBank/DDBJ databases">
        <title>A high-quality draft genome sequence of Diaporthe vaccinii, a causative agent of upright dieback and viscid rot disease in cranberry plants.</title>
        <authorList>
            <person name="Sarrasin M."/>
            <person name="Lang B.F."/>
            <person name="Burger G."/>
        </authorList>
    </citation>
    <scope>NUCLEOTIDE SEQUENCE [LARGE SCALE GENOMIC DNA]</scope>
    <source>
        <strain evidence="2 3">IS7</strain>
    </source>
</reference>
<sequence>MALLGWSSPGVLLSPTDPLGLILHFAHLRQTSHPSTTDDHPSNNDCSGDPVTHQTPQSWVSHAILVTSAPLPVPSVPTTVRPR</sequence>
<protein>
    <submittedName>
        <fullName evidence="2">Uncharacterized protein</fullName>
    </submittedName>
</protein>
<feature type="region of interest" description="Disordered" evidence="1">
    <location>
        <begin position="31"/>
        <end position="54"/>
    </location>
</feature>
<organism evidence="2 3">
    <name type="scientific">Diaporthe vaccinii</name>
    <dbReference type="NCBI Taxonomy" id="105482"/>
    <lineage>
        <taxon>Eukaryota</taxon>
        <taxon>Fungi</taxon>
        <taxon>Dikarya</taxon>
        <taxon>Ascomycota</taxon>
        <taxon>Pezizomycotina</taxon>
        <taxon>Sordariomycetes</taxon>
        <taxon>Sordariomycetidae</taxon>
        <taxon>Diaporthales</taxon>
        <taxon>Diaporthaceae</taxon>
        <taxon>Diaporthe</taxon>
        <taxon>Diaporthe eres species complex</taxon>
    </lineage>
</organism>
<evidence type="ECO:0000256" key="1">
    <source>
        <dbReference type="SAM" id="MobiDB-lite"/>
    </source>
</evidence>
<comment type="caution">
    <text evidence="2">The sequence shown here is derived from an EMBL/GenBank/DDBJ whole genome shotgun (WGS) entry which is preliminary data.</text>
</comment>
<name>A0ABR4FG25_9PEZI</name>
<evidence type="ECO:0000313" key="2">
    <source>
        <dbReference type="EMBL" id="KAL2293653.1"/>
    </source>
</evidence>
<keyword evidence="3" id="KW-1185">Reference proteome</keyword>
<dbReference type="Proteomes" id="UP001600888">
    <property type="component" value="Unassembled WGS sequence"/>
</dbReference>
<evidence type="ECO:0000313" key="3">
    <source>
        <dbReference type="Proteomes" id="UP001600888"/>
    </source>
</evidence>
<accession>A0ABR4FG25</accession>
<proteinExistence type="predicted"/>
<dbReference type="EMBL" id="JBAWTH010000001">
    <property type="protein sequence ID" value="KAL2293653.1"/>
    <property type="molecule type" value="Genomic_DNA"/>
</dbReference>